<organism evidence="3 4">
    <name type="scientific">Oryza meyeriana var. granulata</name>
    <dbReference type="NCBI Taxonomy" id="110450"/>
    <lineage>
        <taxon>Eukaryota</taxon>
        <taxon>Viridiplantae</taxon>
        <taxon>Streptophyta</taxon>
        <taxon>Embryophyta</taxon>
        <taxon>Tracheophyta</taxon>
        <taxon>Spermatophyta</taxon>
        <taxon>Magnoliopsida</taxon>
        <taxon>Liliopsida</taxon>
        <taxon>Poales</taxon>
        <taxon>Poaceae</taxon>
        <taxon>BOP clade</taxon>
        <taxon>Oryzoideae</taxon>
        <taxon>Oryzeae</taxon>
        <taxon>Oryzinae</taxon>
        <taxon>Oryza</taxon>
        <taxon>Oryza meyeriana</taxon>
    </lineage>
</organism>
<feature type="transmembrane region" description="Helical" evidence="2">
    <location>
        <begin position="78"/>
        <end position="102"/>
    </location>
</feature>
<feature type="region of interest" description="Disordered" evidence="1">
    <location>
        <begin position="1"/>
        <end position="33"/>
    </location>
</feature>
<dbReference type="AlphaFoldDB" id="A0A6G1CLF4"/>
<evidence type="ECO:0000256" key="2">
    <source>
        <dbReference type="SAM" id="Phobius"/>
    </source>
</evidence>
<keyword evidence="2" id="KW-0812">Transmembrane</keyword>
<reference evidence="3 4" key="1">
    <citation type="submission" date="2019-11" db="EMBL/GenBank/DDBJ databases">
        <title>Whole genome sequence of Oryza granulata.</title>
        <authorList>
            <person name="Li W."/>
        </authorList>
    </citation>
    <scope>NUCLEOTIDE SEQUENCE [LARGE SCALE GENOMIC DNA]</scope>
    <source>
        <strain evidence="4">cv. Menghai</strain>
        <tissue evidence="3">Leaf</tissue>
    </source>
</reference>
<keyword evidence="4" id="KW-1185">Reference proteome</keyword>
<accession>A0A6G1CLF4</accession>
<gene>
    <name evidence="3" type="ORF">E2562_036917</name>
</gene>
<protein>
    <submittedName>
        <fullName evidence="3">Uncharacterized protein</fullName>
    </submittedName>
</protein>
<keyword evidence="2" id="KW-0472">Membrane</keyword>
<evidence type="ECO:0000256" key="1">
    <source>
        <dbReference type="SAM" id="MobiDB-lite"/>
    </source>
</evidence>
<evidence type="ECO:0000313" key="3">
    <source>
        <dbReference type="EMBL" id="KAF0900911.1"/>
    </source>
</evidence>
<feature type="transmembrane region" description="Helical" evidence="2">
    <location>
        <begin position="38"/>
        <end position="58"/>
    </location>
</feature>
<evidence type="ECO:0000313" key="4">
    <source>
        <dbReference type="Proteomes" id="UP000479710"/>
    </source>
</evidence>
<dbReference type="EMBL" id="SPHZ02000009">
    <property type="protein sequence ID" value="KAF0900911.1"/>
    <property type="molecule type" value="Genomic_DNA"/>
</dbReference>
<sequence>MESRNLSRHKQRARRKDQPDGERARKKVAQSGHRNCQIAARFAAVVAGSLMFAAGVLLEMDMVMGLRENNALGFSGFIEQHVVVALAGVGALLVALAGCSAWQDERRRGRRLAD</sequence>
<name>A0A6G1CLF4_9ORYZ</name>
<feature type="compositionally biased region" description="Basic residues" evidence="1">
    <location>
        <begin position="1"/>
        <end position="15"/>
    </location>
</feature>
<comment type="caution">
    <text evidence="3">The sequence shown here is derived from an EMBL/GenBank/DDBJ whole genome shotgun (WGS) entry which is preliminary data.</text>
</comment>
<dbReference type="OrthoDB" id="10586646at2759"/>
<proteinExistence type="predicted"/>
<keyword evidence="2" id="KW-1133">Transmembrane helix</keyword>
<dbReference type="Proteomes" id="UP000479710">
    <property type="component" value="Unassembled WGS sequence"/>
</dbReference>